<protein>
    <submittedName>
        <fullName evidence="1">Uncharacterized protein</fullName>
    </submittedName>
</protein>
<sequence length="64" mass="7335">MSDHKVYVNIPEKLWEIAAEDARKSRRSMAQQVIYMMEIASGAEPGTYGTMPIASIQKEYEQQK</sequence>
<organism evidence="1">
    <name type="scientific">viral metagenome</name>
    <dbReference type="NCBI Taxonomy" id="1070528"/>
    <lineage>
        <taxon>unclassified sequences</taxon>
        <taxon>metagenomes</taxon>
        <taxon>organismal metagenomes</taxon>
    </lineage>
</organism>
<dbReference type="AlphaFoldDB" id="A0A6M3LUJ1"/>
<reference evidence="1" key="1">
    <citation type="submission" date="2020-03" db="EMBL/GenBank/DDBJ databases">
        <title>The deep terrestrial virosphere.</title>
        <authorList>
            <person name="Holmfeldt K."/>
            <person name="Nilsson E."/>
            <person name="Simone D."/>
            <person name="Lopez-Fernandez M."/>
            <person name="Wu X."/>
            <person name="de Brujin I."/>
            <person name="Lundin D."/>
            <person name="Andersson A."/>
            <person name="Bertilsson S."/>
            <person name="Dopson M."/>
        </authorList>
    </citation>
    <scope>NUCLEOTIDE SEQUENCE</scope>
    <source>
        <strain evidence="1">MM415B06482</strain>
    </source>
</reference>
<evidence type="ECO:0000313" key="1">
    <source>
        <dbReference type="EMBL" id="QJA97224.1"/>
    </source>
</evidence>
<gene>
    <name evidence="1" type="ORF">MM415B06482_0005</name>
</gene>
<accession>A0A6M3LUJ1</accession>
<dbReference type="EMBL" id="MT143474">
    <property type="protein sequence ID" value="QJA97224.1"/>
    <property type="molecule type" value="Genomic_DNA"/>
</dbReference>
<proteinExistence type="predicted"/>
<name>A0A6M3LUJ1_9ZZZZ</name>